<evidence type="ECO:0000256" key="2">
    <source>
        <dbReference type="ARBA" id="ARBA00010371"/>
    </source>
</evidence>
<sequence length="354" mass="37568">MHRGLRAIQGSLSGRRWDCVSFIRGISSAGTSSSGGVKYTFSKSGLKPVLSSDTLSGSPSPQKIQVEFLASGLSQVDIQLATSNSKSAKEDSVAGSEGVARVHAAGERAGIPVGAFVIPRKLGLGTFREYAEFDASDLVQIPPQVPLETAASLSLGPAAAWRLLNDSHLKSGSIVAVYDSHTALGQALVQLCAFKGYKTICVLPDSKIPFWSTMSQLLKVLGADLVIPESKLLSVSSVMKDVLNDFGSADLCVTCGGSGESASASLKPLMKSGAKVVALDETSGLKSANSSMDSTEEKMWKELLEISELGRLKLWLKRMKLVDVSRALEYSQSESSDRKVILFTKAGEKYLASQ</sequence>
<evidence type="ECO:0000256" key="4">
    <source>
        <dbReference type="ARBA" id="ARBA00022946"/>
    </source>
</evidence>
<accession>A0A7S0ZJU2</accession>
<dbReference type="GO" id="GO:0005739">
    <property type="term" value="C:mitochondrion"/>
    <property type="evidence" value="ECO:0007669"/>
    <property type="project" value="UniProtKB-SubCell"/>
</dbReference>
<dbReference type="AlphaFoldDB" id="A0A7S0ZJU2"/>
<evidence type="ECO:0000256" key="1">
    <source>
        <dbReference type="ARBA" id="ARBA00004173"/>
    </source>
</evidence>
<evidence type="ECO:0000313" key="8">
    <source>
        <dbReference type="EMBL" id="CAD8823894.1"/>
    </source>
</evidence>
<keyword evidence="3" id="KW-0521">NADP</keyword>
<dbReference type="GO" id="GO:0016491">
    <property type="term" value="F:oxidoreductase activity"/>
    <property type="evidence" value="ECO:0007669"/>
    <property type="project" value="UniProtKB-KW"/>
</dbReference>
<comment type="subcellular location">
    <subcellularLocation>
        <location evidence="1">Mitochondrion</location>
    </subcellularLocation>
</comment>
<organism evidence="8">
    <name type="scientific">Timspurckia oligopyrenoides</name>
    <dbReference type="NCBI Taxonomy" id="708627"/>
    <lineage>
        <taxon>Eukaryota</taxon>
        <taxon>Rhodophyta</taxon>
        <taxon>Bangiophyceae</taxon>
        <taxon>Porphyridiales</taxon>
        <taxon>Porphyridiaceae</taxon>
        <taxon>Timspurckia</taxon>
    </lineage>
</organism>
<keyword evidence="5" id="KW-0560">Oxidoreductase</keyword>
<keyword evidence="4" id="KW-0809">Transit peptide</keyword>
<dbReference type="PANTHER" id="PTHR43981:SF2">
    <property type="entry name" value="ENOYL-[ACYL-CARRIER-PROTEIN] REDUCTASE, MITOCHONDRIAL"/>
    <property type="match status" value="1"/>
</dbReference>
<feature type="domain" description="Alcohol dehydrogenase-like N-terminal" evidence="7">
    <location>
        <begin position="61"/>
        <end position="142"/>
    </location>
</feature>
<dbReference type="InterPro" id="IPR036291">
    <property type="entry name" value="NAD(P)-bd_dom_sf"/>
</dbReference>
<dbReference type="Gene3D" id="3.90.180.10">
    <property type="entry name" value="Medium-chain alcohol dehydrogenases, catalytic domain"/>
    <property type="match status" value="1"/>
</dbReference>
<dbReference type="PANTHER" id="PTHR43981">
    <property type="entry name" value="ENOYL-[ACYL-CARRIER-PROTEIN] REDUCTASE, MITOCHONDRIAL"/>
    <property type="match status" value="1"/>
</dbReference>
<dbReference type="InterPro" id="IPR011032">
    <property type="entry name" value="GroES-like_sf"/>
</dbReference>
<evidence type="ECO:0000256" key="6">
    <source>
        <dbReference type="ARBA" id="ARBA00023128"/>
    </source>
</evidence>
<dbReference type="GO" id="GO:0006631">
    <property type="term" value="P:fatty acid metabolic process"/>
    <property type="evidence" value="ECO:0007669"/>
    <property type="project" value="TreeGrafter"/>
</dbReference>
<proteinExistence type="inferred from homology"/>
<dbReference type="Gene3D" id="3.40.50.720">
    <property type="entry name" value="NAD(P)-binding Rossmann-like Domain"/>
    <property type="match status" value="1"/>
</dbReference>
<keyword evidence="6" id="KW-0496">Mitochondrion</keyword>
<dbReference type="InterPro" id="IPR051034">
    <property type="entry name" value="Mito_Enoyl-ACP_Reductase"/>
</dbReference>
<dbReference type="Pfam" id="PF08240">
    <property type="entry name" value="ADH_N"/>
    <property type="match status" value="1"/>
</dbReference>
<dbReference type="SUPFAM" id="SSF51735">
    <property type="entry name" value="NAD(P)-binding Rossmann-fold domains"/>
    <property type="match status" value="1"/>
</dbReference>
<reference evidence="8" key="1">
    <citation type="submission" date="2021-01" db="EMBL/GenBank/DDBJ databases">
        <authorList>
            <person name="Corre E."/>
            <person name="Pelletier E."/>
            <person name="Niang G."/>
            <person name="Scheremetjew M."/>
            <person name="Finn R."/>
            <person name="Kale V."/>
            <person name="Holt S."/>
            <person name="Cochrane G."/>
            <person name="Meng A."/>
            <person name="Brown T."/>
            <person name="Cohen L."/>
        </authorList>
    </citation>
    <scope>NUCLEOTIDE SEQUENCE</scope>
    <source>
        <strain evidence="8">CCMP3278</strain>
    </source>
</reference>
<protein>
    <recommendedName>
        <fullName evidence="7">Alcohol dehydrogenase-like N-terminal domain-containing protein</fullName>
    </recommendedName>
</protein>
<evidence type="ECO:0000256" key="3">
    <source>
        <dbReference type="ARBA" id="ARBA00022857"/>
    </source>
</evidence>
<comment type="similarity">
    <text evidence="2">Belongs to the zinc-containing alcohol dehydrogenase family. Quinone oxidoreductase subfamily.</text>
</comment>
<evidence type="ECO:0000259" key="7">
    <source>
        <dbReference type="Pfam" id="PF08240"/>
    </source>
</evidence>
<dbReference type="SUPFAM" id="SSF50129">
    <property type="entry name" value="GroES-like"/>
    <property type="match status" value="1"/>
</dbReference>
<dbReference type="InterPro" id="IPR013154">
    <property type="entry name" value="ADH-like_N"/>
</dbReference>
<evidence type="ECO:0000256" key="5">
    <source>
        <dbReference type="ARBA" id="ARBA00023002"/>
    </source>
</evidence>
<gene>
    <name evidence="8" type="ORF">TOLI1172_LOCUS8293</name>
</gene>
<name>A0A7S0ZJU2_9RHOD</name>
<dbReference type="EMBL" id="HBFP01011471">
    <property type="protein sequence ID" value="CAD8823894.1"/>
    <property type="molecule type" value="Transcribed_RNA"/>
</dbReference>